<dbReference type="Proteomes" id="UP000653305">
    <property type="component" value="Unassembled WGS sequence"/>
</dbReference>
<dbReference type="Gene3D" id="1.10.357.70">
    <property type="entry name" value="Exocyst complex component Sec6, C-terminal domain"/>
    <property type="match status" value="1"/>
</dbReference>
<dbReference type="GO" id="GO:0051601">
    <property type="term" value="P:exocyst localization"/>
    <property type="evidence" value="ECO:0007669"/>
    <property type="project" value="TreeGrafter"/>
</dbReference>
<proteinExistence type="inferred from homology"/>
<keyword evidence="2" id="KW-0813">Transport</keyword>
<sequence length="517" mass="58799">MVRTLLIVLLQGVEGMMTSTKAADARDSSLDGKELINIHERLIGLDMKQRFALAAASSHDEKVFHRRLARKQRFALAAASSHDEKGCHRRNLAQKLKYQGKGYLDKCYDSIRISVGERFKRLLTELVFEDLKEALEEAKKIGEELGHIHDYVSPCFPPRFIQWLRLLSDRANDLTNIEILKVTSWVVGYQDKLIGLGVDSTLAQVCFESGAVDPLMNTYVELEADKLRPPKKTDKGKLYTPAANDLFCIFEEQLQIVQENNSADVMLYRIALAIIQVMIDFQVAEKQKLEETTSEIGIKALCAMINNNLRCYDLALELSSSTCKALPLNYVEHVDFESTCKGFLEVVEEAVQRAVCVVFEDSWVQGSLKKLHQKDWLGGQFVEAFLEETIVFYVNHLLVQKTYIKVETIERMKLDEELLLDFFSEHISVSKVENRVRVLGDLRVLSASESKDSFTLVYTNILQHQPDCPPEVVEKIVGLRQGIPRRDAKEIIQECKKVYENSLIDGNLPKAELEVPL</sequence>
<evidence type="ECO:0000256" key="2">
    <source>
        <dbReference type="ARBA" id="ARBA00022448"/>
    </source>
</evidence>
<evidence type="ECO:0000256" key="3">
    <source>
        <dbReference type="ARBA" id="ARBA00022483"/>
    </source>
</evidence>
<dbReference type="GO" id="GO:0000149">
    <property type="term" value="F:SNARE binding"/>
    <property type="evidence" value="ECO:0007669"/>
    <property type="project" value="TreeGrafter"/>
</dbReference>
<reference evidence="5" key="1">
    <citation type="submission" date="2020-07" db="EMBL/GenBank/DDBJ databases">
        <title>Ethylene signaling mediates host invasion by parasitic plants.</title>
        <authorList>
            <person name="Yoshida S."/>
        </authorList>
    </citation>
    <scope>NUCLEOTIDE SEQUENCE</scope>
    <source>
        <strain evidence="5">Okayama</strain>
    </source>
</reference>
<dbReference type="InterPro" id="IPR042532">
    <property type="entry name" value="EXOC3/Sec6_C"/>
</dbReference>
<dbReference type="PANTHER" id="PTHR21292:SF1">
    <property type="entry name" value="EXOCYST COMPLEX COMPONENT 3"/>
    <property type="match status" value="1"/>
</dbReference>
<keyword evidence="6" id="KW-1185">Reference proteome</keyword>
<protein>
    <submittedName>
        <fullName evidence="5">Exocyst complex component sec6</fullName>
    </submittedName>
</protein>
<dbReference type="AlphaFoldDB" id="A0A830BZU7"/>
<accession>A0A830BZU7</accession>
<dbReference type="GO" id="GO:0006887">
    <property type="term" value="P:exocytosis"/>
    <property type="evidence" value="ECO:0007669"/>
    <property type="project" value="UniProtKB-KW"/>
</dbReference>
<comment type="similarity">
    <text evidence="1">Belongs to the SEC6 family.</text>
</comment>
<evidence type="ECO:0000313" key="5">
    <source>
        <dbReference type="EMBL" id="GFP89674.1"/>
    </source>
</evidence>
<dbReference type="EMBL" id="BMAC01000198">
    <property type="protein sequence ID" value="GFP89674.1"/>
    <property type="molecule type" value="Genomic_DNA"/>
</dbReference>
<dbReference type="PANTHER" id="PTHR21292">
    <property type="entry name" value="EXOCYST COMPLEX COMPONENT SEC6-RELATED"/>
    <property type="match status" value="1"/>
</dbReference>
<dbReference type="OrthoDB" id="190098at2759"/>
<dbReference type="GO" id="GO:0000145">
    <property type="term" value="C:exocyst"/>
    <property type="evidence" value="ECO:0007669"/>
    <property type="project" value="InterPro"/>
</dbReference>
<evidence type="ECO:0000256" key="4">
    <source>
        <dbReference type="SAM" id="SignalP"/>
    </source>
</evidence>
<organism evidence="5 6">
    <name type="scientific">Phtheirospermum japonicum</name>
    <dbReference type="NCBI Taxonomy" id="374723"/>
    <lineage>
        <taxon>Eukaryota</taxon>
        <taxon>Viridiplantae</taxon>
        <taxon>Streptophyta</taxon>
        <taxon>Embryophyta</taxon>
        <taxon>Tracheophyta</taxon>
        <taxon>Spermatophyta</taxon>
        <taxon>Magnoliopsida</taxon>
        <taxon>eudicotyledons</taxon>
        <taxon>Gunneridae</taxon>
        <taxon>Pentapetalae</taxon>
        <taxon>asterids</taxon>
        <taxon>lamiids</taxon>
        <taxon>Lamiales</taxon>
        <taxon>Orobanchaceae</taxon>
        <taxon>Orobanchaceae incertae sedis</taxon>
        <taxon>Phtheirospermum</taxon>
    </lineage>
</organism>
<comment type="caution">
    <text evidence="5">The sequence shown here is derived from an EMBL/GenBank/DDBJ whole genome shotgun (WGS) entry which is preliminary data.</text>
</comment>
<gene>
    <name evidence="5" type="ORF">PHJA_001111200</name>
</gene>
<evidence type="ECO:0000313" key="6">
    <source>
        <dbReference type="Proteomes" id="UP000653305"/>
    </source>
</evidence>
<keyword evidence="4" id="KW-0732">Signal</keyword>
<dbReference type="InterPro" id="IPR010326">
    <property type="entry name" value="EXOC3/Sec6"/>
</dbReference>
<feature type="signal peptide" evidence="4">
    <location>
        <begin position="1"/>
        <end position="15"/>
    </location>
</feature>
<name>A0A830BZU7_9LAMI</name>
<dbReference type="Pfam" id="PF06046">
    <property type="entry name" value="Sec6"/>
    <property type="match status" value="1"/>
</dbReference>
<feature type="chain" id="PRO_5032808570" evidence="4">
    <location>
        <begin position="16"/>
        <end position="517"/>
    </location>
</feature>
<evidence type="ECO:0000256" key="1">
    <source>
        <dbReference type="ARBA" id="ARBA00009447"/>
    </source>
</evidence>
<keyword evidence="3" id="KW-0268">Exocytosis</keyword>